<evidence type="ECO:0000256" key="8">
    <source>
        <dbReference type="HAMAP-Rule" id="MF_00147"/>
    </source>
</evidence>
<keyword evidence="6 8" id="KW-0324">Glycolysis</keyword>
<evidence type="ECO:0000256" key="2">
    <source>
        <dbReference type="ARBA" id="ARBA00004939"/>
    </source>
</evidence>
<evidence type="ECO:0000256" key="3">
    <source>
        <dbReference type="ARBA" id="ARBA00007422"/>
    </source>
</evidence>
<evidence type="ECO:0000256" key="7">
    <source>
        <dbReference type="ARBA" id="ARBA00023235"/>
    </source>
</evidence>
<evidence type="ECO:0000256" key="4">
    <source>
        <dbReference type="ARBA" id="ARBA00022432"/>
    </source>
</evidence>
<comment type="pathway">
    <text evidence="1 8 9">Carbohydrate degradation; glycolysis; D-glyceraldehyde 3-phosphate from glycerone phosphate: step 1/1.</text>
</comment>
<dbReference type="EC" id="5.3.1.1" evidence="8 9"/>
<dbReference type="GO" id="GO:0046166">
    <property type="term" value="P:glyceraldehyde-3-phosphate biosynthetic process"/>
    <property type="evidence" value="ECO:0007669"/>
    <property type="project" value="TreeGrafter"/>
</dbReference>
<dbReference type="GO" id="GO:0019563">
    <property type="term" value="P:glycerol catabolic process"/>
    <property type="evidence" value="ECO:0007669"/>
    <property type="project" value="TreeGrafter"/>
</dbReference>
<evidence type="ECO:0000256" key="9">
    <source>
        <dbReference type="RuleBase" id="RU363013"/>
    </source>
</evidence>
<feature type="active site" description="Proton acceptor" evidence="8">
    <location>
        <position position="167"/>
    </location>
</feature>
<feature type="binding site" evidence="8">
    <location>
        <position position="208"/>
    </location>
    <ligand>
        <name>substrate</name>
    </ligand>
</feature>
<evidence type="ECO:0000313" key="10">
    <source>
        <dbReference type="EMBL" id="MDO6422493.1"/>
    </source>
</evidence>
<dbReference type="PANTHER" id="PTHR21139:SF42">
    <property type="entry name" value="TRIOSEPHOSPHATE ISOMERASE"/>
    <property type="match status" value="1"/>
</dbReference>
<keyword evidence="4 8" id="KW-0312">Gluconeogenesis</keyword>
<dbReference type="Pfam" id="PF00121">
    <property type="entry name" value="TIM"/>
    <property type="match status" value="1"/>
</dbReference>
<dbReference type="GO" id="GO:0005829">
    <property type="term" value="C:cytosol"/>
    <property type="evidence" value="ECO:0007669"/>
    <property type="project" value="TreeGrafter"/>
</dbReference>
<comment type="catalytic activity">
    <reaction evidence="8 9">
        <text>D-glyceraldehyde 3-phosphate = dihydroxyacetone phosphate</text>
        <dbReference type="Rhea" id="RHEA:18585"/>
        <dbReference type="ChEBI" id="CHEBI:57642"/>
        <dbReference type="ChEBI" id="CHEBI:59776"/>
        <dbReference type="EC" id="5.3.1.1"/>
    </reaction>
</comment>
<dbReference type="GO" id="GO:0006094">
    <property type="term" value="P:gluconeogenesis"/>
    <property type="evidence" value="ECO:0007669"/>
    <property type="project" value="UniProtKB-UniRule"/>
</dbReference>
<proteinExistence type="inferred from homology"/>
<comment type="caution">
    <text evidence="10">The sequence shown here is derived from an EMBL/GenBank/DDBJ whole genome shotgun (WGS) entry which is preliminary data.</text>
</comment>
<protein>
    <recommendedName>
        <fullName evidence="8 9">Triosephosphate isomerase</fullName>
        <shortName evidence="8">TIM</shortName>
        <shortName evidence="8">TPI</shortName>
        <ecNumber evidence="8 9">5.3.1.1</ecNumber>
    </recommendedName>
    <alternativeName>
        <fullName evidence="8">Triose-phosphate isomerase</fullName>
    </alternativeName>
</protein>
<dbReference type="Proteomes" id="UP001169760">
    <property type="component" value="Unassembled WGS sequence"/>
</dbReference>
<dbReference type="FunFam" id="3.20.20.70:FF:000016">
    <property type="entry name" value="Triosephosphate isomerase"/>
    <property type="match status" value="1"/>
</dbReference>
<dbReference type="AlphaFoldDB" id="A0AAW7X4C5"/>
<dbReference type="PROSITE" id="PS00171">
    <property type="entry name" value="TIM_1"/>
    <property type="match status" value="1"/>
</dbReference>
<dbReference type="GO" id="GO:0004807">
    <property type="term" value="F:triose-phosphate isomerase activity"/>
    <property type="evidence" value="ECO:0007669"/>
    <property type="project" value="UniProtKB-UniRule"/>
</dbReference>
<dbReference type="NCBIfam" id="TIGR00419">
    <property type="entry name" value="tim"/>
    <property type="match status" value="1"/>
</dbReference>
<dbReference type="InterPro" id="IPR000652">
    <property type="entry name" value="Triosephosphate_isomerase"/>
</dbReference>
<organism evidence="10 11">
    <name type="scientific">Saccharophagus degradans</name>
    <dbReference type="NCBI Taxonomy" id="86304"/>
    <lineage>
        <taxon>Bacteria</taxon>
        <taxon>Pseudomonadati</taxon>
        <taxon>Pseudomonadota</taxon>
        <taxon>Gammaproteobacteria</taxon>
        <taxon>Cellvibrionales</taxon>
        <taxon>Cellvibrionaceae</taxon>
        <taxon>Saccharophagus</taxon>
    </lineage>
</organism>
<keyword evidence="7 8" id="KW-0413">Isomerase</keyword>
<dbReference type="EMBL" id="JAUOPB010000005">
    <property type="protein sequence ID" value="MDO6422493.1"/>
    <property type="molecule type" value="Genomic_DNA"/>
</dbReference>
<comment type="subcellular location">
    <subcellularLocation>
        <location evidence="8 9">Cytoplasm</location>
    </subcellularLocation>
</comment>
<feature type="active site" description="Electrophile" evidence="8">
    <location>
        <position position="95"/>
    </location>
</feature>
<accession>A0AAW7X4C5</accession>
<name>A0AAW7X4C5_9GAMM</name>
<evidence type="ECO:0000256" key="6">
    <source>
        <dbReference type="ARBA" id="ARBA00023152"/>
    </source>
</evidence>
<gene>
    <name evidence="8 10" type="primary">tpiA</name>
    <name evidence="10" type="ORF">Q4521_08410</name>
</gene>
<dbReference type="InterPro" id="IPR022896">
    <property type="entry name" value="TrioseP_Isoase_bac/euk"/>
</dbReference>
<comment type="pathway">
    <text evidence="8 9">Carbohydrate biosynthesis; gluconeogenesis.</text>
</comment>
<comment type="similarity">
    <text evidence="3 8 9">Belongs to the triosephosphate isomerase family.</text>
</comment>
<evidence type="ECO:0000256" key="1">
    <source>
        <dbReference type="ARBA" id="ARBA00004680"/>
    </source>
</evidence>
<dbReference type="HAMAP" id="MF_00147_B">
    <property type="entry name" value="TIM_B"/>
    <property type="match status" value="1"/>
</dbReference>
<dbReference type="PANTHER" id="PTHR21139">
    <property type="entry name" value="TRIOSEPHOSPHATE ISOMERASE"/>
    <property type="match status" value="1"/>
</dbReference>
<comment type="pathway">
    <text evidence="2">Carbohydrate metabolism; erythritol degradation.</text>
</comment>
<sequence length="246" mass="26868">MRRRLIVGNWKMCGDFRTNQKRLEDLSSLWFGVHQAEVSVSPAYPYLAQAAGMLEHTNISLCAQDVSTRENGAFTGEVSAAMLADMGCRYVMVGHSERRHYHNEGYDLIAEKFQAVCKAKMIPILCLGETTADREADRTFDVIGRQLLKVVNACGLEGLAKGVVAYEPIWAIGTGRAATPEQAQDVHSYIREILGPEGEQIRILYGGSVKPDTAEGLFAKKDIDGALVGGASLDARDFVAICRAAE</sequence>
<dbReference type="RefSeq" id="WP_216065884.1">
    <property type="nucleotide sequence ID" value="NZ_CP123764.1"/>
</dbReference>
<feature type="binding site" evidence="8">
    <location>
        <begin position="229"/>
        <end position="230"/>
    </location>
    <ligand>
        <name>substrate</name>
    </ligand>
</feature>
<reference evidence="10" key="1">
    <citation type="submission" date="2023-07" db="EMBL/GenBank/DDBJ databases">
        <title>Genome content predicts the carbon catabolic preferences of heterotrophic bacteria.</title>
        <authorList>
            <person name="Gralka M."/>
        </authorList>
    </citation>
    <scope>NUCLEOTIDE SEQUENCE</scope>
    <source>
        <strain evidence="10">I3M17_2</strain>
    </source>
</reference>
<keyword evidence="5 8" id="KW-0963">Cytoplasm</keyword>
<dbReference type="PROSITE" id="PS51440">
    <property type="entry name" value="TIM_2"/>
    <property type="match status" value="1"/>
</dbReference>
<dbReference type="GO" id="GO:0006096">
    <property type="term" value="P:glycolytic process"/>
    <property type="evidence" value="ECO:0007669"/>
    <property type="project" value="UniProtKB-UniRule"/>
</dbReference>
<dbReference type="CDD" id="cd00311">
    <property type="entry name" value="TIM"/>
    <property type="match status" value="1"/>
</dbReference>
<feature type="binding site" evidence="8">
    <location>
        <position position="173"/>
    </location>
    <ligand>
        <name>substrate</name>
    </ligand>
</feature>
<dbReference type="InterPro" id="IPR020861">
    <property type="entry name" value="Triosephosphate_isomerase_AS"/>
</dbReference>
<evidence type="ECO:0000313" key="11">
    <source>
        <dbReference type="Proteomes" id="UP001169760"/>
    </source>
</evidence>
<comment type="function">
    <text evidence="8">Involved in the gluconeogenesis. Catalyzes stereospecifically the conversion of dihydroxyacetone phosphate (DHAP) to D-glyceraldehyde-3-phosphate (G3P).</text>
</comment>
<evidence type="ECO:0000256" key="5">
    <source>
        <dbReference type="ARBA" id="ARBA00022490"/>
    </source>
</evidence>
<feature type="binding site" evidence="8">
    <location>
        <begin position="9"/>
        <end position="11"/>
    </location>
    <ligand>
        <name>substrate</name>
    </ligand>
</feature>
<comment type="subunit">
    <text evidence="8 9">Homodimer.</text>
</comment>